<evidence type="ECO:0000256" key="15">
    <source>
        <dbReference type="ARBA" id="ARBA00048909"/>
    </source>
</evidence>
<evidence type="ECO:0000256" key="1">
    <source>
        <dbReference type="ARBA" id="ARBA00004496"/>
    </source>
</evidence>
<comment type="subcellular location">
    <subcellularLocation>
        <location evidence="1 16 17">Cytoplasm</location>
    </subcellularLocation>
</comment>
<dbReference type="GO" id="GO:0004849">
    <property type="term" value="F:uridine kinase activity"/>
    <property type="evidence" value="ECO:0007669"/>
    <property type="project" value="UniProtKB-UniRule"/>
</dbReference>
<evidence type="ECO:0000256" key="9">
    <source>
        <dbReference type="ARBA" id="ARBA00022741"/>
    </source>
</evidence>
<dbReference type="InterPro" id="IPR026008">
    <property type="entry name" value="Uridine_kinase"/>
</dbReference>
<dbReference type="UniPathway" id="UPA00574">
    <property type="reaction ID" value="UER00637"/>
</dbReference>
<organism evidence="19 20">
    <name type="scientific">Anaerosphaera multitolerans</name>
    <dbReference type="NCBI Taxonomy" id="2487351"/>
    <lineage>
        <taxon>Bacteria</taxon>
        <taxon>Bacillati</taxon>
        <taxon>Bacillota</taxon>
        <taxon>Tissierellia</taxon>
        <taxon>Tissierellales</taxon>
        <taxon>Peptoniphilaceae</taxon>
        <taxon>Anaerosphaera</taxon>
    </lineage>
</organism>
<dbReference type="CDD" id="cd02023">
    <property type="entry name" value="UMPK"/>
    <property type="match status" value="1"/>
</dbReference>
<feature type="binding site" evidence="16">
    <location>
        <begin position="11"/>
        <end position="18"/>
    </location>
    <ligand>
        <name>ATP</name>
        <dbReference type="ChEBI" id="CHEBI:30616"/>
    </ligand>
</feature>
<evidence type="ECO:0000313" key="19">
    <source>
        <dbReference type="EMBL" id="RVU55227.1"/>
    </source>
</evidence>
<dbReference type="GO" id="GO:0043771">
    <property type="term" value="F:cytidine kinase activity"/>
    <property type="evidence" value="ECO:0007669"/>
    <property type="project" value="RHEA"/>
</dbReference>
<dbReference type="InterPro" id="IPR006083">
    <property type="entry name" value="PRK/URK"/>
</dbReference>
<evidence type="ECO:0000256" key="7">
    <source>
        <dbReference type="ARBA" id="ARBA00022490"/>
    </source>
</evidence>
<evidence type="ECO:0000256" key="10">
    <source>
        <dbReference type="ARBA" id="ARBA00022777"/>
    </source>
</evidence>
<proteinExistence type="inferred from homology"/>
<comment type="catalytic activity">
    <reaction evidence="14 17">
        <text>cytidine + ATP = CMP + ADP + H(+)</text>
        <dbReference type="Rhea" id="RHEA:24674"/>
        <dbReference type="ChEBI" id="CHEBI:15378"/>
        <dbReference type="ChEBI" id="CHEBI:17562"/>
        <dbReference type="ChEBI" id="CHEBI:30616"/>
        <dbReference type="ChEBI" id="CHEBI:60377"/>
        <dbReference type="ChEBI" id="CHEBI:456216"/>
        <dbReference type="EC" id="2.7.1.48"/>
    </reaction>
</comment>
<dbReference type="InterPro" id="IPR027417">
    <property type="entry name" value="P-loop_NTPase"/>
</dbReference>
<dbReference type="PANTHER" id="PTHR10285">
    <property type="entry name" value="URIDINE KINASE"/>
    <property type="match status" value="1"/>
</dbReference>
<name>A0A437S8S2_9FIRM</name>
<dbReference type="Gene3D" id="3.40.50.300">
    <property type="entry name" value="P-loop containing nucleotide triphosphate hydrolases"/>
    <property type="match status" value="1"/>
</dbReference>
<evidence type="ECO:0000256" key="16">
    <source>
        <dbReference type="HAMAP-Rule" id="MF_00551"/>
    </source>
</evidence>
<keyword evidence="9 16" id="KW-0547">Nucleotide-binding</keyword>
<dbReference type="HAMAP" id="MF_00551">
    <property type="entry name" value="Uridine_kinase"/>
    <property type="match status" value="1"/>
</dbReference>
<comment type="caution">
    <text evidence="19">The sequence shown here is derived from an EMBL/GenBank/DDBJ whole genome shotgun (WGS) entry which is preliminary data.</text>
</comment>
<keyword evidence="11 16" id="KW-0067">ATP-binding</keyword>
<gene>
    <name evidence="16" type="primary">udk</name>
    <name evidence="19" type="ORF">EF514_02840</name>
</gene>
<dbReference type="PRINTS" id="PR00988">
    <property type="entry name" value="URIDINKINASE"/>
</dbReference>
<dbReference type="OrthoDB" id="9777642at2"/>
<comment type="pathway">
    <text evidence="3 16 17">Pyrimidine metabolism; CTP biosynthesis via salvage pathway; CTP from cytidine: step 1/3.</text>
</comment>
<dbReference type="Proteomes" id="UP000288812">
    <property type="component" value="Unassembled WGS sequence"/>
</dbReference>
<evidence type="ECO:0000256" key="4">
    <source>
        <dbReference type="ARBA" id="ARBA00005408"/>
    </source>
</evidence>
<evidence type="ECO:0000256" key="12">
    <source>
        <dbReference type="ARBA" id="ARBA00030641"/>
    </source>
</evidence>
<dbReference type="GO" id="GO:0005524">
    <property type="term" value="F:ATP binding"/>
    <property type="evidence" value="ECO:0007669"/>
    <property type="project" value="UniProtKB-UniRule"/>
</dbReference>
<dbReference type="Pfam" id="PF00485">
    <property type="entry name" value="PRK"/>
    <property type="match status" value="1"/>
</dbReference>
<dbReference type="EC" id="2.7.1.48" evidence="5 16"/>
<evidence type="ECO:0000259" key="18">
    <source>
        <dbReference type="Pfam" id="PF00485"/>
    </source>
</evidence>
<reference evidence="19 20" key="1">
    <citation type="submission" date="2018-11" db="EMBL/GenBank/DDBJ databases">
        <title>Genome sequencing and assembly of Anaerosphaera sp. nov., GS7-6-2.</title>
        <authorList>
            <person name="Rettenmaier R."/>
            <person name="Liebl W."/>
            <person name="Zverlov V."/>
        </authorList>
    </citation>
    <scope>NUCLEOTIDE SEQUENCE [LARGE SCALE GENOMIC DNA]</scope>
    <source>
        <strain evidence="19 20">GS7-6-2</strain>
    </source>
</reference>
<dbReference type="GO" id="GO:0005737">
    <property type="term" value="C:cytoplasm"/>
    <property type="evidence" value="ECO:0007669"/>
    <property type="project" value="UniProtKB-SubCell"/>
</dbReference>
<keyword evidence="10 16" id="KW-0418">Kinase</keyword>
<evidence type="ECO:0000256" key="11">
    <source>
        <dbReference type="ARBA" id="ARBA00022840"/>
    </source>
</evidence>
<dbReference type="GO" id="GO:0044211">
    <property type="term" value="P:CTP salvage"/>
    <property type="evidence" value="ECO:0007669"/>
    <property type="project" value="UniProtKB-UniRule"/>
</dbReference>
<evidence type="ECO:0000256" key="13">
    <source>
        <dbReference type="ARBA" id="ARBA00031452"/>
    </source>
</evidence>
<evidence type="ECO:0000256" key="5">
    <source>
        <dbReference type="ARBA" id="ARBA00012137"/>
    </source>
</evidence>
<evidence type="ECO:0000256" key="3">
    <source>
        <dbReference type="ARBA" id="ARBA00004784"/>
    </source>
</evidence>
<accession>A0A437S8S2</accession>
<sequence>MKKSIIIGIAGGSGSGKTTVTNELKSLIDEDKVTIIEQDSYYKDQSALPYEQRVKTNYDHPFAFDNDLLIEHLKKLRNNETIEKPIYDFEIHNRKEETKLIVPKEVIILEGILILTEESIRELLDIKVFVDTDSDVRIIRRILRDIKERGRSLESVILQYMSTVRPAHLQFVEPSKKYADVIIPEGGYNEVAIDLINTKIQTFLKENKD</sequence>
<dbReference type="EMBL" id="RLIH01000003">
    <property type="protein sequence ID" value="RVU55227.1"/>
    <property type="molecule type" value="Genomic_DNA"/>
</dbReference>
<keyword evidence="8 16" id="KW-0808">Transferase</keyword>
<dbReference type="RefSeq" id="WP_127723631.1">
    <property type="nucleotide sequence ID" value="NZ_RLIH01000003.1"/>
</dbReference>
<keyword evidence="7 16" id="KW-0963">Cytoplasm</keyword>
<dbReference type="NCBIfam" id="NF004018">
    <property type="entry name" value="PRK05480.1"/>
    <property type="match status" value="1"/>
</dbReference>
<dbReference type="InterPro" id="IPR000764">
    <property type="entry name" value="Uridine_kinase-like"/>
</dbReference>
<evidence type="ECO:0000256" key="17">
    <source>
        <dbReference type="RuleBase" id="RU003825"/>
    </source>
</evidence>
<evidence type="ECO:0000256" key="6">
    <source>
        <dbReference type="ARBA" id="ARBA00021478"/>
    </source>
</evidence>
<dbReference type="NCBIfam" id="TIGR00235">
    <property type="entry name" value="udk"/>
    <property type="match status" value="1"/>
</dbReference>
<dbReference type="SUPFAM" id="SSF52540">
    <property type="entry name" value="P-loop containing nucleoside triphosphate hydrolases"/>
    <property type="match status" value="1"/>
</dbReference>
<evidence type="ECO:0000256" key="14">
    <source>
        <dbReference type="ARBA" id="ARBA00047436"/>
    </source>
</evidence>
<dbReference type="UniPathway" id="UPA00579">
    <property type="reaction ID" value="UER00640"/>
</dbReference>
<comment type="similarity">
    <text evidence="4 16 17">Belongs to the uridine kinase family.</text>
</comment>
<dbReference type="AlphaFoldDB" id="A0A437S8S2"/>
<feature type="domain" description="Phosphoribulokinase/uridine kinase" evidence="18">
    <location>
        <begin position="6"/>
        <end position="191"/>
    </location>
</feature>
<protein>
    <recommendedName>
        <fullName evidence="6 16">Uridine kinase</fullName>
        <ecNumber evidence="5 16">2.7.1.48</ecNumber>
    </recommendedName>
    <alternativeName>
        <fullName evidence="12 16">Cytidine monophosphokinase</fullName>
    </alternativeName>
    <alternativeName>
        <fullName evidence="13 16">Uridine monophosphokinase</fullName>
    </alternativeName>
</protein>
<evidence type="ECO:0000256" key="2">
    <source>
        <dbReference type="ARBA" id="ARBA00004690"/>
    </source>
</evidence>
<comment type="catalytic activity">
    <reaction evidence="15 16 17">
        <text>uridine + ATP = UMP + ADP + H(+)</text>
        <dbReference type="Rhea" id="RHEA:16825"/>
        <dbReference type="ChEBI" id="CHEBI:15378"/>
        <dbReference type="ChEBI" id="CHEBI:16704"/>
        <dbReference type="ChEBI" id="CHEBI:30616"/>
        <dbReference type="ChEBI" id="CHEBI:57865"/>
        <dbReference type="ChEBI" id="CHEBI:456216"/>
        <dbReference type="EC" id="2.7.1.48"/>
    </reaction>
</comment>
<keyword evidence="20" id="KW-1185">Reference proteome</keyword>
<evidence type="ECO:0000313" key="20">
    <source>
        <dbReference type="Proteomes" id="UP000288812"/>
    </source>
</evidence>
<dbReference type="GO" id="GO:0044206">
    <property type="term" value="P:UMP salvage"/>
    <property type="evidence" value="ECO:0007669"/>
    <property type="project" value="UniProtKB-UniRule"/>
</dbReference>
<comment type="pathway">
    <text evidence="2 16 17">Pyrimidine metabolism; UMP biosynthesis via salvage pathway; UMP from uridine: step 1/1.</text>
</comment>
<evidence type="ECO:0000256" key="8">
    <source>
        <dbReference type="ARBA" id="ARBA00022679"/>
    </source>
</evidence>